<evidence type="ECO:0000313" key="2">
    <source>
        <dbReference type="Proteomes" id="UP000507470"/>
    </source>
</evidence>
<evidence type="ECO:0000313" key="1">
    <source>
        <dbReference type="EMBL" id="CAC5416801.1"/>
    </source>
</evidence>
<accession>A0A6J8ECH6</accession>
<dbReference type="InterPro" id="IPR036179">
    <property type="entry name" value="Ig-like_dom_sf"/>
</dbReference>
<gene>
    <name evidence="1" type="ORF">MCOR_49382</name>
</gene>
<keyword evidence="2" id="KW-1185">Reference proteome</keyword>
<dbReference type="Proteomes" id="UP000507470">
    <property type="component" value="Unassembled WGS sequence"/>
</dbReference>
<organism evidence="1 2">
    <name type="scientific">Mytilus coruscus</name>
    <name type="common">Sea mussel</name>
    <dbReference type="NCBI Taxonomy" id="42192"/>
    <lineage>
        <taxon>Eukaryota</taxon>
        <taxon>Metazoa</taxon>
        <taxon>Spiralia</taxon>
        <taxon>Lophotrochozoa</taxon>
        <taxon>Mollusca</taxon>
        <taxon>Bivalvia</taxon>
        <taxon>Autobranchia</taxon>
        <taxon>Pteriomorphia</taxon>
        <taxon>Mytilida</taxon>
        <taxon>Mytiloidea</taxon>
        <taxon>Mytilidae</taxon>
        <taxon>Mytilinae</taxon>
        <taxon>Mytilus</taxon>
    </lineage>
</organism>
<sequence length="269" mass="30122">MEVVGNCTGSSNFAIRCKYSNSSHKHGFSPLVHLSNNIVIRNLTGDVQDNMSTFHIDNCSREDVGTYVCSGWSNVFGRVIKANKTSSITYEDSPVINTTSILKLSTTITVFSAKFYTISGTMSSYWCKDKERINTTTNYVVVTEECIIDLIVYGKAITHPGYISNLTIKDNTPGQYTLVLQNMYGETRVPFNIAHDASASFTRHLPRTAIYYAAPPVNNPAHTYSTTEPHYVEAEVDVTVGTVHQYEEINDTDKDVHIYETSHQYIELN</sequence>
<reference evidence="1 2" key="1">
    <citation type="submission" date="2020-06" db="EMBL/GenBank/DDBJ databases">
        <authorList>
            <person name="Li R."/>
            <person name="Bekaert M."/>
        </authorList>
    </citation>
    <scope>NUCLEOTIDE SEQUENCE [LARGE SCALE GENOMIC DNA]</scope>
    <source>
        <strain evidence="2">wild</strain>
    </source>
</reference>
<dbReference type="AlphaFoldDB" id="A0A6J8ECH6"/>
<dbReference type="SUPFAM" id="SSF48726">
    <property type="entry name" value="Immunoglobulin"/>
    <property type="match status" value="1"/>
</dbReference>
<dbReference type="EMBL" id="CACVKT020008686">
    <property type="protein sequence ID" value="CAC5416801.1"/>
    <property type="molecule type" value="Genomic_DNA"/>
</dbReference>
<dbReference type="OrthoDB" id="6125641at2759"/>
<proteinExistence type="predicted"/>
<evidence type="ECO:0008006" key="3">
    <source>
        <dbReference type="Google" id="ProtNLM"/>
    </source>
</evidence>
<name>A0A6J8ECH6_MYTCO</name>
<protein>
    <recommendedName>
        <fullName evidence="3">Ig-like domain-containing protein</fullName>
    </recommendedName>
</protein>